<organism evidence="2 3">
    <name type="scientific">Botrytis galanthina</name>
    <dbReference type="NCBI Taxonomy" id="278940"/>
    <lineage>
        <taxon>Eukaryota</taxon>
        <taxon>Fungi</taxon>
        <taxon>Dikarya</taxon>
        <taxon>Ascomycota</taxon>
        <taxon>Pezizomycotina</taxon>
        <taxon>Leotiomycetes</taxon>
        <taxon>Helotiales</taxon>
        <taxon>Sclerotiniaceae</taxon>
        <taxon>Botrytis</taxon>
    </lineage>
</organism>
<accession>A0A4S8R519</accession>
<evidence type="ECO:0000256" key="1">
    <source>
        <dbReference type="SAM" id="MobiDB-lite"/>
    </source>
</evidence>
<protein>
    <submittedName>
        <fullName evidence="2">Uncharacterized protein</fullName>
    </submittedName>
</protein>
<sequence>MPIPPNPDIIAYPVTDPTLIVSVSETPLDFEVGLDAPLDLYVETFMLRKNLQTKSKSNTEPVRCGIFTHKIDTTGNSRLSIDLTGEDGTKDEMNGYRGGIIEFYVEHIGAKNVDSLLLTVAGGDGLSRDSAFGADTDTGGENGGDGGDGGDGGTVSVLFGSIVGEAYRKAIQVITDLSHSSKKFPSDFQSNTNELIEACGTKEMKRAFDLSENFVKIQHDLKSSNRDDFRDDIIGILAKFSNIDEDVLASFTQCEKVTGGHGGKAISGGTNGKPGKDGTWSVKSILNPEAIWDCDICFVHPLQCRMLLDKAKLYYYVDGDENRAKCMILLQRLRDRLLFLNHRPKDLGNEPRLITAYKEAELRLFIPRAQEGVELASISDLQAIKDEVDGVLTQLNSGKDYYGHDEYEAPSRRYEAYRGIIEESLESLKEAETYYTEYVNHSKKEEERRSYLSRAKAACDTIKASNNMLIKLAKEEMKDRMVQIESFTKPMKKMSGDLTTEVGYIKSDIKGHSGVLFSDLLEALGQVFMVQTMPMAVLQGVGLLNESQSKIPDEMGVEYEKTWLLDNVSNISGELDSIYEGYVISKVGKIDLLDPGAAKLQITANKVVTLLSNYNNILKDQTAELKKMLQDYVDLVLKRNAAVVRYNSCLAVIVKCYTENLAQDAVIENLANVERQTVLTMDSPTMTIAMKKIYVAELQNIQGWLYKAQRAYNFEALNSTNVLEQFFCSVDMSQYTYGLVKAAHQSLFQAYNEYLDDYSGSRRSFSSRQYSLGEDDVRSIKFDSSDSALLHLSIAPPDPKAINSPFSNMVDIRLTRVRLFLPNVTTDDGKLHVVLTHLGDETLVDTKNAHITFSHKTYPVDFIYDIATSNPTIDGVIGNVDDPESYALPGPFATWEINIPKNYNPGLVLTEIEKPYLEFEGVYRPITPTE</sequence>
<name>A0A4S8R519_9HELO</name>
<dbReference type="OrthoDB" id="4363590at2759"/>
<comment type="caution">
    <text evidence="2">The sequence shown here is derived from an EMBL/GenBank/DDBJ whole genome shotgun (WGS) entry which is preliminary data.</text>
</comment>
<reference evidence="2 3" key="1">
    <citation type="submission" date="2017-12" db="EMBL/GenBank/DDBJ databases">
        <title>Comparative genomics of Botrytis spp.</title>
        <authorList>
            <person name="Valero-Jimenez C.A."/>
            <person name="Tapia P."/>
            <person name="Veloso J."/>
            <person name="Silva-Moreno E."/>
            <person name="Staats M."/>
            <person name="Valdes J.H."/>
            <person name="Van Kan J.A.L."/>
        </authorList>
    </citation>
    <scope>NUCLEOTIDE SEQUENCE [LARGE SCALE GENOMIC DNA]</scope>
    <source>
        <strain evidence="2 3">MUCL435</strain>
    </source>
</reference>
<proteinExistence type="predicted"/>
<dbReference type="Proteomes" id="UP000308671">
    <property type="component" value="Unassembled WGS sequence"/>
</dbReference>
<dbReference type="EMBL" id="PQXL01000062">
    <property type="protein sequence ID" value="THV53003.1"/>
    <property type="molecule type" value="Genomic_DNA"/>
</dbReference>
<evidence type="ECO:0000313" key="2">
    <source>
        <dbReference type="EMBL" id="THV53003.1"/>
    </source>
</evidence>
<feature type="compositionally biased region" description="Gly residues" evidence="1">
    <location>
        <begin position="140"/>
        <end position="151"/>
    </location>
</feature>
<gene>
    <name evidence="2" type="ORF">BGAL_0062g00190</name>
</gene>
<feature type="region of interest" description="Disordered" evidence="1">
    <location>
        <begin position="131"/>
        <end position="151"/>
    </location>
</feature>
<keyword evidence="3" id="KW-1185">Reference proteome</keyword>
<evidence type="ECO:0000313" key="3">
    <source>
        <dbReference type="Proteomes" id="UP000308671"/>
    </source>
</evidence>
<dbReference type="AlphaFoldDB" id="A0A4S8R519"/>